<accession>A0A7S1JGZ9</accession>
<evidence type="ECO:0000256" key="2">
    <source>
        <dbReference type="ARBA" id="ARBA00022837"/>
    </source>
</evidence>
<organism evidence="4">
    <name type="scientific">Eutreptiella gymnastica</name>
    <dbReference type="NCBI Taxonomy" id="73025"/>
    <lineage>
        <taxon>Eukaryota</taxon>
        <taxon>Discoba</taxon>
        <taxon>Euglenozoa</taxon>
        <taxon>Euglenida</taxon>
        <taxon>Spirocuta</taxon>
        <taxon>Euglenophyceae</taxon>
        <taxon>Eutreptiales</taxon>
        <taxon>Eutreptiaceae</taxon>
        <taxon>Eutreptiella</taxon>
    </lineage>
</organism>
<dbReference type="InterPro" id="IPR050230">
    <property type="entry name" value="CALM/Myosin/TropC-like"/>
</dbReference>
<dbReference type="InterPro" id="IPR011992">
    <property type="entry name" value="EF-hand-dom_pair"/>
</dbReference>
<name>A0A7S1JGZ9_9EUGL</name>
<gene>
    <name evidence="4" type="ORF">EGYM00392_LOCUS55022</name>
</gene>
<dbReference type="SMART" id="SM00054">
    <property type="entry name" value="EFh"/>
    <property type="match status" value="3"/>
</dbReference>
<evidence type="ECO:0000256" key="1">
    <source>
        <dbReference type="ARBA" id="ARBA00022737"/>
    </source>
</evidence>
<dbReference type="PANTHER" id="PTHR23048:SF59">
    <property type="entry name" value="EF-HAND SUPERFAMILY PROTEIN"/>
    <property type="match status" value="1"/>
</dbReference>
<feature type="domain" description="EF-hand" evidence="3">
    <location>
        <begin position="101"/>
        <end position="136"/>
    </location>
</feature>
<dbReference type="Gene3D" id="1.10.238.10">
    <property type="entry name" value="EF-hand"/>
    <property type="match status" value="2"/>
</dbReference>
<dbReference type="AlphaFoldDB" id="A0A7S1JGZ9"/>
<feature type="domain" description="EF-hand" evidence="3">
    <location>
        <begin position="64"/>
        <end position="99"/>
    </location>
</feature>
<dbReference type="CDD" id="cd00051">
    <property type="entry name" value="EFh"/>
    <property type="match status" value="1"/>
</dbReference>
<dbReference type="InterPro" id="IPR018247">
    <property type="entry name" value="EF_Hand_1_Ca_BS"/>
</dbReference>
<dbReference type="PROSITE" id="PS50222">
    <property type="entry name" value="EF_HAND_2"/>
    <property type="match status" value="3"/>
</dbReference>
<keyword evidence="1" id="KW-0677">Repeat</keyword>
<proteinExistence type="predicted"/>
<dbReference type="PANTHER" id="PTHR23048">
    <property type="entry name" value="MYOSIN LIGHT CHAIN 1, 3"/>
    <property type="match status" value="1"/>
</dbReference>
<dbReference type="InterPro" id="IPR002048">
    <property type="entry name" value="EF_hand_dom"/>
</dbReference>
<dbReference type="FunFam" id="1.10.238.10:FF:000070">
    <property type="entry name" value="Centrin-1"/>
    <property type="match status" value="1"/>
</dbReference>
<dbReference type="PROSITE" id="PS00018">
    <property type="entry name" value="EF_HAND_1"/>
    <property type="match status" value="2"/>
</dbReference>
<keyword evidence="2" id="KW-0106">Calcium</keyword>
<dbReference type="GO" id="GO:0016460">
    <property type="term" value="C:myosin II complex"/>
    <property type="evidence" value="ECO:0007669"/>
    <property type="project" value="TreeGrafter"/>
</dbReference>
<reference evidence="4" key="1">
    <citation type="submission" date="2021-01" db="EMBL/GenBank/DDBJ databases">
        <authorList>
            <person name="Corre E."/>
            <person name="Pelletier E."/>
            <person name="Niang G."/>
            <person name="Scheremetjew M."/>
            <person name="Finn R."/>
            <person name="Kale V."/>
            <person name="Holt S."/>
            <person name="Cochrane G."/>
            <person name="Meng A."/>
            <person name="Brown T."/>
            <person name="Cohen L."/>
        </authorList>
    </citation>
    <scope>NUCLEOTIDE SEQUENCE</scope>
    <source>
        <strain evidence="4">NIES-381</strain>
    </source>
</reference>
<sequence length="181" mass="20816">MSQAHNLQKLAKGRQKKETKIKIELTDQQKAEIKQAFDLFDTDGSGKIDAKEIKVALRALGFEPKKEEMTKIIADVDRDGSGQVDFNDFLDLLVKKMGEKDSREETLKAFKLFDAASSGNISFEDLKAVAQDIGEKMTDEELMEMIEWCTKQRPKDKKEKLDPRSITEEEFMRLMKKCNLY</sequence>
<dbReference type="Pfam" id="PF13499">
    <property type="entry name" value="EF-hand_7"/>
    <property type="match status" value="1"/>
</dbReference>
<dbReference type="SUPFAM" id="SSF47473">
    <property type="entry name" value="EF-hand"/>
    <property type="match status" value="1"/>
</dbReference>
<feature type="domain" description="EF-hand" evidence="3">
    <location>
        <begin position="28"/>
        <end position="63"/>
    </location>
</feature>
<protein>
    <recommendedName>
        <fullName evidence="3">EF-hand domain-containing protein</fullName>
    </recommendedName>
</protein>
<dbReference type="Pfam" id="PF13202">
    <property type="entry name" value="EF-hand_5"/>
    <property type="match status" value="1"/>
</dbReference>
<evidence type="ECO:0000259" key="3">
    <source>
        <dbReference type="PROSITE" id="PS50222"/>
    </source>
</evidence>
<evidence type="ECO:0000313" key="4">
    <source>
        <dbReference type="EMBL" id="CAD9043839.1"/>
    </source>
</evidence>
<dbReference type="EMBL" id="HBGA01151398">
    <property type="protein sequence ID" value="CAD9043839.1"/>
    <property type="molecule type" value="Transcribed_RNA"/>
</dbReference>
<dbReference type="GO" id="GO:0005509">
    <property type="term" value="F:calcium ion binding"/>
    <property type="evidence" value="ECO:0007669"/>
    <property type="project" value="InterPro"/>
</dbReference>